<evidence type="ECO:0000313" key="2">
    <source>
        <dbReference type="EMBL" id="GAA2036174.1"/>
    </source>
</evidence>
<dbReference type="PANTHER" id="PTHR14237">
    <property type="entry name" value="MOLYBDOPTERIN COFACTOR SULFURASE MOSC"/>
    <property type="match status" value="1"/>
</dbReference>
<dbReference type="SUPFAM" id="SSF141673">
    <property type="entry name" value="MOSC N-terminal domain-like"/>
    <property type="match status" value="1"/>
</dbReference>
<dbReference type="InterPro" id="IPR005302">
    <property type="entry name" value="MoCF_Sase_C"/>
</dbReference>
<dbReference type="PROSITE" id="PS51340">
    <property type="entry name" value="MOSC"/>
    <property type="match status" value="1"/>
</dbReference>
<gene>
    <name evidence="2" type="ORF">GCM10009819_20940</name>
</gene>
<dbReference type="SUPFAM" id="SSF50800">
    <property type="entry name" value="PK beta-barrel domain-like"/>
    <property type="match status" value="1"/>
</dbReference>
<comment type="caution">
    <text evidence="2">The sequence shown here is derived from an EMBL/GenBank/DDBJ whole genome shotgun (WGS) entry which is preliminary data.</text>
</comment>
<sequence length="272" mass="29407">MQVTRLRVYPVKSFAGRDVGSAIVRPWGLEGDRRWGVVDADGSPVTARERNALLSLTAEPLADGGLLLAAPGDAESLRVDPPVGAPPVPVGHSRQREALPAGDEADDWLSARMRAPLRLVWQPDPLARPVNPEHGGRPGEGLTLADAGPLLLASEASLAQLDAWTPDDVPPLDILRFRPNVVVDGDEPFGEDRWTHVRLGGVRFRMTEVCDRCVMTQVDPTTLARGKEPIRTLARHRKWDGATWFGVRLVPELDGAGPHRIAVGDAVEAEVG</sequence>
<dbReference type="PANTHER" id="PTHR14237:SF19">
    <property type="entry name" value="MITOCHONDRIAL AMIDOXIME REDUCING COMPONENT 1"/>
    <property type="match status" value="1"/>
</dbReference>
<accession>A0ABN2UF04</accession>
<proteinExistence type="predicted"/>
<keyword evidence="3" id="KW-1185">Reference proteome</keyword>
<dbReference type="Proteomes" id="UP001501196">
    <property type="component" value="Unassembled WGS sequence"/>
</dbReference>
<evidence type="ECO:0000313" key="3">
    <source>
        <dbReference type="Proteomes" id="UP001501196"/>
    </source>
</evidence>
<protein>
    <submittedName>
        <fullName evidence="2">MOSC domain-containing protein</fullName>
    </submittedName>
</protein>
<dbReference type="InterPro" id="IPR011037">
    <property type="entry name" value="Pyrv_Knase-like_insert_dom_sf"/>
</dbReference>
<name>A0ABN2UF04_9MICO</name>
<dbReference type="Pfam" id="PF03476">
    <property type="entry name" value="MOSC_N"/>
    <property type="match status" value="1"/>
</dbReference>
<reference evidence="2 3" key="1">
    <citation type="journal article" date="2019" name="Int. J. Syst. Evol. Microbiol.">
        <title>The Global Catalogue of Microorganisms (GCM) 10K type strain sequencing project: providing services to taxonomists for standard genome sequencing and annotation.</title>
        <authorList>
            <consortium name="The Broad Institute Genomics Platform"/>
            <consortium name="The Broad Institute Genome Sequencing Center for Infectious Disease"/>
            <person name="Wu L."/>
            <person name="Ma J."/>
        </authorList>
    </citation>
    <scope>NUCLEOTIDE SEQUENCE [LARGE SCALE GENOMIC DNA]</scope>
    <source>
        <strain evidence="2 3">JCM 15672</strain>
    </source>
</reference>
<dbReference type="InterPro" id="IPR005303">
    <property type="entry name" value="MOCOS_middle"/>
</dbReference>
<evidence type="ECO:0000259" key="1">
    <source>
        <dbReference type="PROSITE" id="PS51340"/>
    </source>
</evidence>
<dbReference type="RefSeq" id="WP_344372919.1">
    <property type="nucleotide sequence ID" value="NZ_BAAAPW010000002.1"/>
</dbReference>
<dbReference type="EMBL" id="BAAAPW010000002">
    <property type="protein sequence ID" value="GAA2036174.1"/>
    <property type="molecule type" value="Genomic_DNA"/>
</dbReference>
<organism evidence="2 3">
    <name type="scientific">Agromyces tropicus</name>
    <dbReference type="NCBI Taxonomy" id="555371"/>
    <lineage>
        <taxon>Bacteria</taxon>
        <taxon>Bacillati</taxon>
        <taxon>Actinomycetota</taxon>
        <taxon>Actinomycetes</taxon>
        <taxon>Micrococcales</taxon>
        <taxon>Microbacteriaceae</taxon>
        <taxon>Agromyces</taxon>
    </lineage>
</organism>
<dbReference type="Pfam" id="PF03473">
    <property type="entry name" value="MOSC"/>
    <property type="match status" value="1"/>
</dbReference>
<feature type="domain" description="MOSC" evidence="1">
    <location>
        <begin position="124"/>
        <end position="270"/>
    </location>
</feature>